<dbReference type="KEGG" id="mri:Mal4_00780"/>
<dbReference type="GO" id="GO:0016788">
    <property type="term" value="F:hydrolase activity, acting on ester bonds"/>
    <property type="evidence" value="ECO:0007669"/>
    <property type="project" value="UniProtKB-ARBA"/>
</dbReference>
<dbReference type="Gene3D" id="3.40.50.1110">
    <property type="entry name" value="SGNH hydrolase"/>
    <property type="match status" value="1"/>
</dbReference>
<keyword evidence="2 3" id="KW-0802">TPR repeat</keyword>
<organism evidence="4 5">
    <name type="scientific">Maioricimonas rarisocia</name>
    <dbReference type="NCBI Taxonomy" id="2528026"/>
    <lineage>
        <taxon>Bacteria</taxon>
        <taxon>Pseudomonadati</taxon>
        <taxon>Planctomycetota</taxon>
        <taxon>Planctomycetia</taxon>
        <taxon>Planctomycetales</taxon>
        <taxon>Planctomycetaceae</taxon>
        <taxon>Maioricimonas</taxon>
    </lineage>
</organism>
<sequence>MQTAQRPARSTLPAWKKALFAASVLIGFFLLLEGALALWGVSSADESSDPFAGFAGRSRLFVPVDDDREGCLLQTSPRKLQWFNPQTFACEKPAGTKRIFCLGGSTTYGRPYRDPTSFAGWLREFLTVADPETNWEVINAGGVSYASYRIARIANEITNYEPDVVIVYTGHNEFLERRTYESLMQTPEPVREVGGWLSELRTFTVLKSVLAPSASPQDSPSDDPADDDVKTILESTVGLEAYERDDRLRDGVVKDFRANLAHIVDVARNGGAQVLVVTPACQLRDCRPFKSEHRADLTADQQDEFEAAYEGAEASLETGDVEAALSQIQTALEIDDRYALAHYLHGRVLWQLERPQEAKEAFIRARDEDVCPLRAISPIVDAVEDVAFKRDVPLVDFVRLTASLSEQGVPGANLFLDHVHPTIEGHRDLALALLVRMKEMELYRPGPDWNEEIIARVTDRVKSTIDPAEHAQALVNLSKVLSWAGKYEEADRLALRAGEMLSTDADALYQAGSALYRQGNIAGAMEQYRKAVEADPQSARAQFGLGLTLAESGRHEEAVEHYRIAAARLPGQLEIRFNLGNSLMELRKPGAASRQYEAATLIQPDFAPAYNSLGIALAQLGDLRGAARNFRKAVELDPSNEDARSNLKRALNELGE</sequence>
<evidence type="ECO:0000256" key="2">
    <source>
        <dbReference type="ARBA" id="ARBA00022803"/>
    </source>
</evidence>
<dbReference type="CDD" id="cd00229">
    <property type="entry name" value="SGNH_hydrolase"/>
    <property type="match status" value="1"/>
</dbReference>
<dbReference type="PANTHER" id="PTHR44858">
    <property type="entry name" value="TETRATRICOPEPTIDE REPEAT PROTEIN 6"/>
    <property type="match status" value="1"/>
</dbReference>
<dbReference type="InterPro" id="IPR036514">
    <property type="entry name" value="SGNH_hydro_sf"/>
</dbReference>
<feature type="repeat" description="TPR" evidence="3">
    <location>
        <begin position="539"/>
        <end position="572"/>
    </location>
</feature>
<dbReference type="SUPFAM" id="SSF48452">
    <property type="entry name" value="TPR-like"/>
    <property type="match status" value="2"/>
</dbReference>
<dbReference type="SUPFAM" id="SSF52266">
    <property type="entry name" value="SGNH hydrolase"/>
    <property type="match status" value="1"/>
</dbReference>
<reference evidence="4 5" key="1">
    <citation type="submission" date="2019-02" db="EMBL/GenBank/DDBJ databases">
        <title>Deep-cultivation of Planctomycetes and their phenomic and genomic characterization uncovers novel biology.</title>
        <authorList>
            <person name="Wiegand S."/>
            <person name="Jogler M."/>
            <person name="Boedeker C."/>
            <person name="Pinto D."/>
            <person name="Vollmers J."/>
            <person name="Rivas-Marin E."/>
            <person name="Kohn T."/>
            <person name="Peeters S.H."/>
            <person name="Heuer A."/>
            <person name="Rast P."/>
            <person name="Oberbeckmann S."/>
            <person name="Bunk B."/>
            <person name="Jeske O."/>
            <person name="Meyerdierks A."/>
            <person name="Storesund J.E."/>
            <person name="Kallscheuer N."/>
            <person name="Luecker S."/>
            <person name="Lage O.M."/>
            <person name="Pohl T."/>
            <person name="Merkel B.J."/>
            <person name="Hornburger P."/>
            <person name="Mueller R.-W."/>
            <person name="Bruemmer F."/>
            <person name="Labrenz M."/>
            <person name="Spormann A.M."/>
            <person name="Op den Camp H."/>
            <person name="Overmann J."/>
            <person name="Amann R."/>
            <person name="Jetten M.S.M."/>
            <person name="Mascher T."/>
            <person name="Medema M.H."/>
            <person name="Devos D.P."/>
            <person name="Kaster A.-K."/>
            <person name="Ovreas L."/>
            <person name="Rohde M."/>
            <person name="Galperin M.Y."/>
            <person name="Jogler C."/>
        </authorList>
    </citation>
    <scope>NUCLEOTIDE SEQUENCE [LARGE SCALE GENOMIC DNA]</scope>
    <source>
        <strain evidence="4 5">Mal4</strain>
    </source>
</reference>
<name>A0A517YZY1_9PLAN</name>
<proteinExistence type="predicted"/>
<dbReference type="PROSITE" id="PS50293">
    <property type="entry name" value="TPR_REGION"/>
    <property type="match status" value="2"/>
</dbReference>
<keyword evidence="5" id="KW-1185">Reference proteome</keyword>
<dbReference type="AlphaFoldDB" id="A0A517YZY1"/>
<dbReference type="Pfam" id="PF13181">
    <property type="entry name" value="TPR_8"/>
    <property type="match status" value="1"/>
</dbReference>
<dbReference type="InterPro" id="IPR050498">
    <property type="entry name" value="Ycf3"/>
</dbReference>
<protein>
    <submittedName>
        <fullName evidence="4">Lipoprotein NlpI</fullName>
    </submittedName>
</protein>
<dbReference type="EMBL" id="CP036275">
    <property type="protein sequence ID" value="QDU35796.1"/>
    <property type="molecule type" value="Genomic_DNA"/>
</dbReference>
<dbReference type="Proteomes" id="UP000320496">
    <property type="component" value="Chromosome"/>
</dbReference>
<evidence type="ECO:0000256" key="3">
    <source>
        <dbReference type="PROSITE-ProRule" id="PRU00339"/>
    </source>
</evidence>
<dbReference type="PROSITE" id="PS50005">
    <property type="entry name" value="TPR"/>
    <property type="match status" value="3"/>
</dbReference>
<feature type="repeat" description="TPR" evidence="3">
    <location>
        <begin position="505"/>
        <end position="538"/>
    </location>
</feature>
<evidence type="ECO:0000256" key="1">
    <source>
        <dbReference type="ARBA" id="ARBA00022737"/>
    </source>
</evidence>
<evidence type="ECO:0000313" key="4">
    <source>
        <dbReference type="EMBL" id="QDU35796.1"/>
    </source>
</evidence>
<feature type="repeat" description="TPR" evidence="3">
    <location>
        <begin position="607"/>
        <end position="640"/>
    </location>
</feature>
<accession>A0A517YZY1</accession>
<gene>
    <name evidence="4" type="ORF">Mal4_00780</name>
</gene>
<dbReference type="SMART" id="SM00028">
    <property type="entry name" value="TPR"/>
    <property type="match status" value="7"/>
</dbReference>
<dbReference type="Gene3D" id="1.25.40.10">
    <property type="entry name" value="Tetratricopeptide repeat domain"/>
    <property type="match status" value="3"/>
</dbReference>
<dbReference type="RefSeq" id="WP_197443953.1">
    <property type="nucleotide sequence ID" value="NZ_CP036275.1"/>
</dbReference>
<dbReference type="PANTHER" id="PTHR44858:SF1">
    <property type="entry name" value="UDP-N-ACETYLGLUCOSAMINE--PEPTIDE N-ACETYLGLUCOSAMINYLTRANSFERASE SPINDLY-RELATED"/>
    <property type="match status" value="1"/>
</dbReference>
<dbReference type="InterPro" id="IPR011990">
    <property type="entry name" value="TPR-like_helical_dom_sf"/>
</dbReference>
<dbReference type="InterPro" id="IPR019734">
    <property type="entry name" value="TPR_rpt"/>
</dbReference>
<keyword evidence="4" id="KW-0449">Lipoprotein</keyword>
<dbReference type="Pfam" id="PF13432">
    <property type="entry name" value="TPR_16"/>
    <property type="match status" value="2"/>
</dbReference>
<evidence type="ECO:0000313" key="5">
    <source>
        <dbReference type="Proteomes" id="UP000320496"/>
    </source>
</evidence>
<keyword evidence="1" id="KW-0677">Repeat</keyword>